<evidence type="ECO:0000313" key="2">
    <source>
        <dbReference type="EMBL" id="MBO2009359.1"/>
    </source>
</evidence>
<protein>
    <submittedName>
        <fullName evidence="2">GNAT family N-acetyltransferase</fullName>
    </submittedName>
</protein>
<dbReference type="InterPro" id="IPR051531">
    <property type="entry name" value="N-acetyltransferase"/>
</dbReference>
<dbReference type="InterPro" id="IPR016181">
    <property type="entry name" value="Acyl_CoA_acyltransferase"/>
</dbReference>
<dbReference type="Proteomes" id="UP000664369">
    <property type="component" value="Unassembled WGS sequence"/>
</dbReference>
<evidence type="ECO:0000259" key="1">
    <source>
        <dbReference type="PROSITE" id="PS51186"/>
    </source>
</evidence>
<proteinExistence type="predicted"/>
<accession>A0ABS3QDP1</accession>
<dbReference type="PANTHER" id="PTHR43792:SF9">
    <property type="entry name" value="RIBOSOMAL-PROTEIN-ALANINE ACETYLTRANSFERASE"/>
    <property type="match status" value="1"/>
</dbReference>
<keyword evidence="3" id="KW-1185">Reference proteome</keyword>
<reference evidence="2 3" key="1">
    <citation type="submission" date="2021-03" db="EMBL/GenBank/DDBJ databases">
        <authorList>
            <person name="Kim M.K."/>
        </authorList>
    </citation>
    <scope>NUCLEOTIDE SEQUENCE [LARGE SCALE GENOMIC DNA]</scope>
    <source>
        <strain evidence="2 3">BT442</strain>
    </source>
</reference>
<dbReference type="RefSeq" id="WP_208174997.1">
    <property type="nucleotide sequence ID" value="NZ_JAGETZ010000004.1"/>
</dbReference>
<comment type="caution">
    <text evidence="2">The sequence shown here is derived from an EMBL/GenBank/DDBJ whole genome shotgun (WGS) entry which is preliminary data.</text>
</comment>
<dbReference type="Gene3D" id="3.40.630.30">
    <property type="match status" value="1"/>
</dbReference>
<dbReference type="EMBL" id="JAGETZ010000004">
    <property type="protein sequence ID" value="MBO2009359.1"/>
    <property type="molecule type" value="Genomic_DNA"/>
</dbReference>
<feature type="domain" description="N-acetyltransferase" evidence="1">
    <location>
        <begin position="17"/>
        <end position="163"/>
    </location>
</feature>
<dbReference type="Pfam" id="PF13302">
    <property type="entry name" value="Acetyltransf_3"/>
    <property type="match status" value="1"/>
</dbReference>
<dbReference type="InterPro" id="IPR000182">
    <property type="entry name" value="GNAT_dom"/>
</dbReference>
<sequence>MNLPPFPRFPELTSGVVTLRQVSSADASSLFEITFYDARPARDLAEAAEMEEKISADYQAGSGIQWVIVRTATAEVVGTVSFHGGFAHGIGELGCVLKPAYRGQGLMSEAIKLAIGFGLRTMHLTQITAITTRQNGAAINLLERLGFRKTADLAADNLAYCFA</sequence>
<organism evidence="2 3">
    <name type="scientific">Hymenobacter negativus</name>
    <dbReference type="NCBI Taxonomy" id="2795026"/>
    <lineage>
        <taxon>Bacteria</taxon>
        <taxon>Pseudomonadati</taxon>
        <taxon>Bacteroidota</taxon>
        <taxon>Cytophagia</taxon>
        <taxon>Cytophagales</taxon>
        <taxon>Hymenobacteraceae</taxon>
        <taxon>Hymenobacter</taxon>
    </lineage>
</organism>
<dbReference type="PANTHER" id="PTHR43792">
    <property type="entry name" value="GNAT FAMILY, PUTATIVE (AFU_ORTHOLOGUE AFUA_3G00765)-RELATED-RELATED"/>
    <property type="match status" value="1"/>
</dbReference>
<dbReference type="PROSITE" id="PS51186">
    <property type="entry name" value="GNAT"/>
    <property type="match status" value="1"/>
</dbReference>
<gene>
    <name evidence="2" type="ORF">J4E00_09880</name>
</gene>
<name>A0ABS3QDP1_9BACT</name>
<dbReference type="CDD" id="cd04301">
    <property type="entry name" value="NAT_SF"/>
    <property type="match status" value="1"/>
</dbReference>
<dbReference type="SUPFAM" id="SSF55729">
    <property type="entry name" value="Acyl-CoA N-acyltransferases (Nat)"/>
    <property type="match status" value="1"/>
</dbReference>
<evidence type="ECO:0000313" key="3">
    <source>
        <dbReference type="Proteomes" id="UP000664369"/>
    </source>
</evidence>